<dbReference type="AlphaFoldDB" id="A0A2M7QIP6"/>
<evidence type="ECO:0000313" key="2">
    <source>
        <dbReference type="Proteomes" id="UP000229401"/>
    </source>
</evidence>
<feature type="non-terminal residue" evidence="1">
    <location>
        <position position="1"/>
    </location>
</feature>
<sequence length="86" mass="9542">HSNLLDITLALTVPVPTQNLIITLTSTNNRFDADVNKDGNTTYVDYYYIVLAKTGLTIPSYMNADLNNDGIVDNNDKAVIINILRK</sequence>
<dbReference type="SUPFAM" id="SSF63446">
    <property type="entry name" value="Type I dockerin domain"/>
    <property type="match status" value="1"/>
</dbReference>
<accession>A0A2M7QIP6</accession>
<dbReference type="InterPro" id="IPR036439">
    <property type="entry name" value="Dockerin_dom_sf"/>
</dbReference>
<protein>
    <recommendedName>
        <fullName evidence="3">Dockerin domain-containing protein</fullName>
    </recommendedName>
</protein>
<proteinExistence type="predicted"/>
<dbReference type="GO" id="GO:0000272">
    <property type="term" value="P:polysaccharide catabolic process"/>
    <property type="evidence" value="ECO:0007669"/>
    <property type="project" value="InterPro"/>
</dbReference>
<evidence type="ECO:0000313" key="1">
    <source>
        <dbReference type="EMBL" id="PIY72207.1"/>
    </source>
</evidence>
<reference evidence="2" key="1">
    <citation type="submission" date="2017-09" db="EMBL/GenBank/DDBJ databases">
        <title>Depth-based differentiation of microbial function through sediment-hosted aquifers and enrichment of novel symbionts in the deep terrestrial subsurface.</title>
        <authorList>
            <person name="Probst A.J."/>
            <person name="Ladd B."/>
            <person name="Jarett J.K."/>
            <person name="Geller-Mcgrath D.E."/>
            <person name="Sieber C.M.K."/>
            <person name="Emerson J.B."/>
            <person name="Anantharaman K."/>
            <person name="Thomas B.C."/>
            <person name="Malmstrom R."/>
            <person name="Stieglmeier M."/>
            <person name="Klingl A."/>
            <person name="Woyke T."/>
            <person name="Ryan C.M."/>
            <person name="Banfield J.F."/>
        </authorList>
    </citation>
    <scope>NUCLEOTIDE SEQUENCE [LARGE SCALE GENOMIC DNA]</scope>
</reference>
<dbReference type="EMBL" id="PFLI01000069">
    <property type="protein sequence ID" value="PIY72207.1"/>
    <property type="molecule type" value="Genomic_DNA"/>
</dbReference>
<name>A0A2M7QIP6_9BACT</name>
<gene>
    <name evidence="1" type="ORF">COY87_02185</name>
</gene>
<comment type="caution">
    <text evidence="1">The sequence shown here is derived from an EMBL/GenBank/DDBJ whole genome shotgun (WGS) entry which is preliminary data.</text>
</comment>
<dbReference type="Gene3D" id="1.10.1330.10">
    <property type="entry name" value="Dockerin domain"/>
    <property type="match status" value="1"/>
</dbReference>
<organism evidence="1 2">
    <name type="scientific">Candidatus Roizmanbacteria bacterium CG_4_10_14_0_8_um_filter_33_9</name>
    <dbReference type="NCBI Taxonomy" id="1974826"/>
    <lineage>
        <taxon>Bacteria</taxon>
        <taxon>Candidatus Roizmaniibacteriota</taxon>
    </lineage>
</organism>
<dbReference type="Proteomes" id="UP000229401">
    <property type="component" value="Unassembled WGS sequence"/>
</dbReference>
<evidence type="ECO:0008006" key="3">
    <source>
        <dbReference type="Google" id="ProtNLM"/>
    </source>
</evidence>